<sequence>MEASEINELSVIIGKTSNNELRQIPLSQLPHLFLLYSDQEQLYHFLQCLLTNWENSIANNEIGFALAMSETNVVKVFGSNISTLPYPFYNRTNPDQGSVASRYIFMQDLLKELKKRKRNSSKKMNRVVPLIVISDDIFELVITNRKYTGLYFLQLLIEGPAYGIHFIIASIRVYRNLMNQLMAVNPLLKDAFRKLIPDYDFSINQPLGSELIMTPEDLYFFKTREQIDYDRYFPAEN</sequence>
<name>A0A7G5XFQ8_9BACT</name>
<evidence type="ECO:0000313" key="1">
    <source>
        <dbReference type="EMBL" id="QNA44311.1"/>
    </source>
</evidence>
<protein>
    <submittedName>
        <fullName evidence="1">Uncharacterized protein</fullName>
    </submittedName>
</protein>
<dbReference type="AlphaFoldDB" id="A0A7G5XFQ8"/>
<accession>A0A7G5XFQ8</accession>
<keyword evidence="2" id="KW-1185">Reference proteome</keyword>
<proteinExistence type="predicted"/>
<gene>
    <name evidence="1" type="ORF">H4075_19950</name>
</gene>
<evidence type="ECO:0000313" key="2">
    <source>
        <dbReference type="Proteomes" id="UP000515344"/>
    </source>
</evidence>
<dbReference type="Proteomes" id="UP000515344">
    <property type="component" value="Chromosome"/>
</dbReference>
<dbReference type="KEGG" id="lacs:H4075_19950"/>
<dbReference type="RefSeq" id="WP_182802573.1">
    <property type="nucleotide sequence ID" value="NZ_CP060007.1"/>
</dbReference>
<organism evidence="1 2">
    <name type="scientific">Lacibacter sediminis</name>
    <dbReference type="NCBI Taxonomy" id="2760713"/>
    <lineage>
        <taxon>Bacteria</taxon>
        <taxon>Pseudomonadati</taxon>
        <taxon>Bacteroidota</taxon>
        <taxon>Chitinophagia</taxon>
        <taxon>Chitinophagales</taxon>
        <taxon>Chitinophagaceae</taxon>
        <taxon>Lacibacter</taxon>
    </lineage>
</organism>
<reference evidence="2" key="1">
    <citation type="submission" date="2020-08" db="EMBL/GenBank/DDBJ databases">
        <title>Lacibacter sp. S13-6-6 genome sequencing.</title>
        <authorList>
            <person name="Jin L."/>
        </authorList>
    </citation>
    <scope>NUCLEOTIDE SEQUENCE [LARGE SCALE GENOMIC DNA]</scope>
    <source>
        <strain evidence="2">S13-6-6</strain>
    </source>
</reference>
<dbReference type="EMBL" id="CP060007">
    <property type="protein sequence ID" value="QNA44311.1"/>
    <property type="molecule type" value="Genomic_DNA"/>
</dbReference>